<accession>A0A0E2B7U6</accession>
<dbReference type="Proteomes" id="UP000006253">
    <property type="component" value="Unassembled WGS sequence"/>
</dbReference>
<organism evidence="1 2">
    <name type="scientific">Leptospira kirschneri str. H1</name>
    <dbReference type="NCBI Taxonomy" id="1049966"/>
    <lineage>
        <taxon>Bacteria</taxon>
        <taxon>Pseudomonadati</taxon>
        <taxon>Spirochaetota</taxon>
        <taxon>Spirochaetia</taxon>
        <taxon>Leptospirales</taxon>
        <taxon>Leptospiraceae</taxon>
        <taxon>Leptospira</taxon>
    </lineage>
</organism>
<dbReference type="AlphaFoldDB" id="A0A0E2B7U6"/>
<evidence type="ECO:0000313" key="2">
    <source>
        <dbReference type="Proteomes" id="UP000006253"/>
    </source>
</evidence>
<proteinExistence type="predicted"/>
<name>A0A0E2B7U6_9LEPT</name>
<dbReference type="EMBL" id="AHMY02000010">
    <property type="protein sequence ID" value="EKO17413.1"/>
    <property type="molecule type" value="Genomic_DNA"/>
</dbReference>
<evidence type="ECO:0000313" key="1">
    <source>
        <dbReference type="EMBL" id="EKO17413.1"/>
    </source>
</evidence>
<protein>
    <submittedName>
        <fullName evidence="1">Uncharacterized protein</fullName>
    </submittedName>
</protein>
<comment type="caution">
    <text evidence="1">The sequence shown here is derived from an EMBL/GenBank/DDBJ whole genome shotgun (WGS) entry which is preliminary data.</text>
</comment>
<gene>
    <name evidence="1" type="ORF">LEP1GSC081_0380</name>
</gene>
<reference evidence="1 2" key="1">
    <citation type="submission" date="2012-10" db="EMBL/GenBank/DDBJ databases">
        <authorList>
            <person name="Harkins D.M."/>
            <person name="Durkin A.S."/>
            <person name="Brinkac L.M."/>
            <person name="Selengut J.D."/>
            <person name="Sanka R."/>
            <person name="DePew J."/>
            <person name="Purushe J."/>
            <person name="Peacock S.J."/>
            <person name="Thaipadungpanit J."/>
            <person name="Wuthiekanun V.W."/>
            <person name="Day N.P."/>
            <person name="Vinetz J.M."/>
            <person name="Sutton G.G."/>
            <person name="Nelson W.C."/>
            <person name="Fouts D.E."/>
        </authorList>
    </citation>
    <scope>NUCLEOTIDE SEQUENCE [LARGE SCALE GENOMIC DNA]</scope>
    <source>
        <strain evidence="1 2">H1</strain>
    </source>
</reference>
<sequence>MKYWNKDGSHDSKSSDTLNTIGKRLIDKELKIQLQSDFEELNGNFSLSELEYEFLELEFYDIVLNRTRTKS</sequence>